<dbReference type="InterPro" id="IPR003594">
    <property type="entry name" value="HATPase_dom"/>
</dbReference>
<dbReference type="InterPro" id="IPR003661">
    <property type="entry name" value="HisK_dim/P_dom"/>
</dbReference>
<comment type="catalytic activity">
    <reaction evidence="1">
        <text>ATP + protein L-histidine = ADP + protein N-phospho-L-histidine.</text>
        <dbReference type="EC" id="2.7.13.3"/>
    </reaction>
</comment>
<evidence type="ECO:0000313" key="19">
    <source>
        <dbReference type="Proteomes" id="UP000244904"/>
    </source>
</evidence>
<comment type="subcellular location">
    <subcellularLocation>
        <location evidence="2">Cell membrane</location>
        <topology evidence="2">Multi-pass membrane protein</topology>
    </subcellularLocation>
</comment>
<keyword evidence="6" id="KW-0812">Transmembrane</keyword>
<dbReference type="EMBL" id="OMOJ01000015">
    <property type="protein sequence ID" value="SPF81830.1"/>
    <property type="molecule type" value="Genomic_DNA"/>
</dbReference>
<dbReference type="EC" id="2.7.13.3" evidence="3"/>
<dbReference type="OrthoDB" id="9801651at2"/>
<dbReference type="SMART" id="SM00388">
    <property type="entry name" value="HisKA"/>
    <property type="match status" value="1"/>
</dbReference>
<sequence length="577" mass="63383">MSQTPEKSDTVSRSRYEQERAAREHAEHLLEEKSRALYLANEALNKHASQLEHAVQDRTAELHAALKKAEKDAAIKSRFFATMNHEIRTPLGGLLGMIDLLAMDEESRSKQELLRNAKASGLALSRIVNDVLDFSKMEAGVFAFEEDEVDLRALLESVGSVARADSRMAERHFLSSVDTSVPKRFFGDATRIRQVISNFVTNAIRYSHNGPVIIRARASGDIGQETLRVEVEDFGVGVEEHRIKDLFQDFSQVPNSLTAAAQGTGLGLAISRRIIEGLKGQIGVDTEFGKGSVFWFEIPVRTIHSMVAPKATSPTQGGRPIEGLRILLAEDNAINQKLLVTFLKRMGVKVDLAEDGAVALKKFKPHKYDLLLMDVAMPEVDGLEAVRRLRKDWQADQLPPIVFLTAHEIPVIREDAMTLGAAKVLTKPVQYDTLESEISTIIGLGAQANGNTLEGASPANDEGAESRLSKLLSAEAIKSHLMSMSVDELCELVDDYVLDALGIVDRIQTSYDKGDLDQCSNDAHSLVGSSRIVGFDEVADQARRIETGIQELDASQLAILLAGIGLSLRQIHDFMKV</sequence>
<dbReference type="InterPro" id="IPR008207">
    <property type="entry name" value="Sig_transdc_His_kin_Hpt_dom"/>
</dbReference>
<accession>A0A2R8B0R7</accession>
<gene>
    <name evidence="18" type="primary">luxQ</name>
    <name evidence="18" type="ORF">PRI8871_03655</name>
</gene>
<dbReference type="Pfam" id="PF02518">
    <property type="entry name" value="HATPase_c"/>
    <property type="match status" value="1"/>
</dbReference>
<dbReference type="PRINTS" id="PR00344">
    <property type="entry name" value="BCTRLSENSOR"/>
</dbReference>
<dbReference type="SMART" id="SM00448">
    <property type="entry name" value="REC"/>
    <property type="match status" value="1"/>
</dbReference>
<dbReference type="Gene3D" id="3.40.50.2300">
    <property type="match status" value="1"/>
</dbReference>
<evidence type="ECO:0000256" key="13">
    <source>
        <dbReference type="PROSITE-ProRule" id="PRU00169"/>
    </source>
</evidence>
<protein>
    <recommendedName>
        <fullName evidence="3">histidine kinase</fullName>
        <ecNumber evidence="3">2.7.13.3</ecNumber>
    </recommendedName>
</protein>
<evidence type="ECO:0000256" key="4">
    <source>
        <dbReference type="ARBA" id="ARBA00022475"/>
    </source>
</evidence>
<keyword evidence="8" id="KW-0067">ATP-binding</keyword>
<keyword evidence="9" id="KW-1133">Transmembrane helix</keyword>
<dbReference type="InterPro" id="IPR036641">
    <property type="entry name" value="HPT_dom_sf"/>
</dbReference>
<dbReference type="Pfam" id="PF00072">
    <property type="entry name" value="Response_reg"/>
    <property type="match status" value="1"/>
</dbReference>
<reference evidence="19" key="1">
    <citation type="submission" date="2018-03" db="EMBL/GenBank/DDBJ databases">
        <authorList>
            <person name="Rodrigo-Torres L."/>
            <person name="Arahal R. D."/>
            <person name="Lucena T."/>
        </authorList>
    </citation>
    <scope>NUCLEOTIDE SEQUENCE [LARGE SCALE GENOMIC DNA]</scope>
    <source>
        <strain evidence="19">CECT 8871</strain>
    </source>
</reference>
<dbReference type="GO" id="GO:0005886">
    <property type="term" value="C:plasma membrane"/>
    <property type="evidence" value="ECO:0007669"/>
    <property type="project" value="UniProtKB-SubCell"/>
</dbReference>
<dbReference type="PROSITE" id="PS50109">
    <property type="entry name" value="HIS_KIN"/>
    <property type="match status" value="1"/>
</dbReference>
<dbReference type="SUPFAM" id="SSF47384">
    <property type="entry name" value="Homodimeric domain of signal transducing histidine kinase"/>
    <property type="match status" value="1"/>
</dbReference>
<keyword evidence="4" id="KW-1003">Cell membrane</keyword>
<dbReference type="PANTHER" id="PTHR45339">
    <property type="entry name" value="HYBRID SIGNAL TRANSDUCTION HISTIDINE KINASE J"/>
    <property type="match status" value="1"/>
</dbReference>
<dbReference type="PROSITE" id="PS50110">
    <property type="entry name" value="RESPONSE_REGULATORY"/>
    <property type="match status" value="1"/>
</dbReference>
<evidence type="ECO:0000256" key="11">
    <source>
        <dbReference type="ARBA" id="ARBA00023136"/>
    </source>
</evidence>
<dbReference type="Gene3D" id="1.10.287.130">
    <property type="match status" value="1"/>
</dbReference>
<dbReference type="CDD" id="cd17546">
    <property type="entry name" value="REC_hyHK_CKI1_RcsC-like"/>
    <property type="match status" value="1"/>
</dbReference>
<name>A0A2R8B0R7_9RHOB</name>
<dbReference type="AlphaFoldDB" id="A0A2R8B0R7"/>
<dbReference type="InterPro" id="IPR011006">
    <property type="entry name" value="CheY-like_superfamily"/>
</dbReference>
<dbReference type="CDD" id="cd00082">
    <property type="entry name" value="HisKA"/>
    <property type="match status" value="1"/>
</dbReference>
<feature type="modified residue" description="4-aspartylphosphate" evidence="13">
    <location>
        <position position="374"/>
    </location>
</feature>
<evidence type="ECO:0000256" key="2">
    <source>
        <dbReference type="ARBA" id="ARBA00004651"/>
    </source>
</evidence>
<feature type="modified residue" description="Phosphohistidine" evidence="12">
    <location>
        <position position="524"/>
    </location>
</feature>
<feature type="region of interest" description="Disordered" evidence="14">
    <location>
        <begin position="1"/>
        <end position="25"/>
    </location>
</feature>
<evidence type="ECO:0000259" key="15">
    <source>
        <dbReference type="PROSITE" id="PS50109"/>
    </source>
</evidence>
<feature type="domain" description="Response regulatory" evidence="16">
    <location>
        <begin position="325"/>
        <end position="442"/>
    </location>
</feature>
<dbReference type="InterPro" id="IPR004358">
    <property type="entry name" value="Sig_transdc_His_kin-like_C"/>
</dbReference>
<keyword evidence="11" id="KW-0472">Membrane</keyword>
<evidence type="ECO:0000256" key="6">
    <source>
        <dbReference type="ARBA" id="ARBA00022692"/>
    </source>
</evidence>
<dbReference type="SUPFAM" id="SSF47226">
    <property type="entry name" value="Histidine-containing phosphotransfer domain, HPT domain"/>
    <property type="match status" value="1"/>
</dbReference>
<dbReference type="CDD" id="cd16922">
    <property type="entry name" value="HATPase_EvgS-ArcB-TorS-like"/>
    <property type="match status" value="1"/>
</dbReference>
<proteinExistence type="predicted"/>
<dbReference type="InterPro" id="IPR036890">
    <property type="entry name" value="HATPase_C_sf"/>
</dbReference>
<evidence type="ECO:0000256" key="3">
    <source>
        <dbReference type="ARBA" id="ARBA00012438"/>
    </source>
</evidence>
<evidence type="ECO:0000256" key="8">
    <source>
        <dbReference type="ARBA" id="ARBA00022840"/>
    </source>
</evidence>
<evidence type="ECO:0000256" key="5">
    <source>
        <dbReference type="ARBA" id="ARBA00022553"/>
    </source>
</evidence>
<evidence type="ECO:0000259" key="16">
    <source>
        <dbReference type="PROSITE" id="PS50110"/>
    </source>
</evidence>
<organism evidence="18 19">
    <name type="scientific">Pseudoprimorskyibacter insulae</name>
    <dbReference type="NCBI Taxonomy" id="1695997"/>
    <lineage>
        <taxon>Bacteria</taxon>
        <taxon>Pseudomonadati</taxon>
        <taxon>Pseudomonadota</taxon>
        <taxon>Alphaproteobacteria</taxon>
        <taxon>Rhodobacterales</taxon>
        <taxon>Paracoccaceae</taxon>
        <taxon>Pseudoprimorskyibacter</taxon>
    </lineage>
</organism>
<dbReference type="InterPro" id="IPR001789">
    <property type="entry name" value="Sig_transdc_resp-reg_receiver"/>
</dbReference>
<dbReference type="SMART" id="SM00387">
    <property type="entry name" value="HATPase_c"/>
    <property type="match status" value="1"/>
</dbReference>
<evidence type="ECO:0000256" key="7">
    <source>
        <dbReference type="ARBA" id="ARBA00022741"/>
    </source>
</evidence>
<evidence type="ECO:0000256" key="9">
    <source>
        <dbReference type="ARBA" id="ARBA00022989"/>
    </source>
</evidence>
<keyword evidence="5 13" id="KW-0597">Phosphoprotein</keyword>
<feature type="domain" description="Histidine kinase" evidence="15">
    <location>
        <begin position="82"/>
        <end position="302"/>
    </location>
</feature>
<dbReference type="Proteomes" id="UP000244904">
    <property type="component" value="Unassembled WGS sequence"/>
</dbReference>
<evidence type="ECO:0000256" key="10">
    <source>
        <dbReference type="ARBA" id="ARBA00023012"/>
    </source>
</evidence>
<keyword evidence="18" id="KW-0808">Transferase</keyword>
<dbReference type="Gene3D" id="1.20.120.160">
    <property type="entry name" value="HPT domain"/>
    <property type="match status" value="1"/>
</dbReference>
<evidence type="ECO:0000256" key="14">
    <source>
        <dbReference type="SAM" id="MobiDB-lite"/>
    </source>
</evidence>
<evidence type="ECO:0000313" key="18">
    <source>
        <dbReference type="EMBL" id="SPF81830.1"/>
    </source>
</evidence>
<keyword evidence="18" id="KW-0418">Kinase</keyword>
<dbReference type="Pfam" id="PF01627">
    <property type="entry name" value="Hpt"/>
    <property type="match status" value="1"/>
</dbReference>
<dbReference type="PANTHER" id="PTHR45339:SF1">
    <property type="entry name" value="HYBRID SIGNAL TRANSDUCTION HISTIDINE KINASE J"/>
    <property type="match status" value="1"/>
</dbReference>
<dbReference type="Pfam" id="PF00512">
    <property type="entry name" value="HisKA"/>
    <property type="match status" value="1"/>
</dbReference>
<keyword evidence="10" id="KW-0902">Two-component regulatory system</keyword>
<dbReference type="GO" id="GO:0000155">
    <property type="term" value="F:phosphorelay sensor kinase activity"/>
    <property type="evidence" value="ECO:0007669"/>
    <property type="project" value="InterPro"/>
</dbReference>
<keyword evidence="7" id="KW-0547">Nucleotide-binding</keyword>
<evidence type="ECO:0000259" key="17">
    <source>
        <dbReference type="PROSITE" id="PS50894"/>
    </source>
</evidence>
<dbReference type="GO" id="GO:0005524">
    <property type="term" value="F:ATP binding"/>
    <property type="evidence" value="ECO:0007669"/>
    <property type="project" value="UniProtKB-KW"/>
</dbReference>
<dbReference type="RefSeq" id="WP_108887607.1">
    <property type="nucleotide sequence ID" value="NZ_OMOJ01000015.1"/>
</dbReference>
<keyword evidence="19" id="KW-1185">Reference proteome</keyword>
<dbReference type="PROSITE" id="PS50894">
    <property type="entry name" value="HPT"/>
    <property type="match status" value="1"/>
</dbReference>
<dbReference type="SUPFAM" id="SSF52172">
    <property type="entry name" value="CheY-like"/>
    <property type="match status" value="1"/>
</dbReference>
<evidence type="ECO:0000256" key="1">
    <source>
        <dbReference type="ARBA" id="ARBA00000085"/>
    </source>
</evidence>
<dbReference type="InterPro" id="IPR036097">
    <property type="entry name" value="HisK_dim/P_sf"/>
</dbReference>
<dbReference type="Gene3D" id="3.30.565.10">
    <property type="entry name" value="Histidine kinase-like ATPase, C-terminal domain"/>
    <property type="match status" value="1"/>
</dbReference>
<dbReference type="InterPro" id="IPR005467">
    <property type="entry name" value="His_kinase_dom"/>
</dbReference>
<dbReference type="SUPFAM" id="SSF55874">
    <property type="entry name" value="ATPase domain of HSP90 chaperone/DNA topoisomerase II/histidine kinase"/>
    <property type="match status" value="1"/>
</dbReference>
<feature type="domain" description="HPt" evidence="17">
    <location>
        <begin position="485"/>
        <end position="577"/>
    </location>
</feature>
<evidence type="ECO:0000256" key="12">
    <source>
        <dbReference type="PROSITE-ProRule" id="PRU00110"/>
    </source>
</evidence>